<evidence type="ECO:0000313" key="3">
    <source>
        <dbReference type="RefSeq" id="XP_011203654.2"/>
    </source>
</evidence>
<evidence type="ECO:0000313" key="2">
    <source>
        <dbReference type="Proteomes" id="UP001652620"/>
    </source>
</evidence>
<dbReference type="RefSeq" id="XP_011203654.2">
    <property type="nucleotide sequence ID" value="XM_011205352.4"/>
</dbReference>
<proteinExistence type="predicted"/>
<name>A0A6I9V5Q9_BACDO</name>
<dbReference type="Proteomes" id="UP001652620">
    <property type="component" value="Chromosome 5"/>
</dbReference>
<keyword evidence="2" id="KW-1185">Reference proteome</keyword>
<feature type="compositionally biased region" description="Polar residues" evidence="1">
    <location>
        <begin position="106"/>
        <end position="130"/>
    </location>
</feature>
<accession>A0A6I9V5Q9</accession>
<feature type="compositionally biased region" description="Polar residues" evidence="1">
    <location>
        <begin position="138"/>
        <end position="151"/>
    </location>
</feature>
<feature type="region of interest" description="Disordered" evidence="1">
    <location>
        <begin position="106"/>
        <end position="151"/>
    </location>
</feature>
<dbReference type="OrthoDB" id="8052122at2759"/>
<protein>
    <submittedName>
        <fullName evidence="3">Uncharacterized protein LOC105226473</fullName>
    </submittedName>
</protein>
<evidence type="ECO:0000256" key="1">
    <source>
        <dbReference type="SAM" id="MobiDB-lite"/>
    </source>
</evidence>
<gene>
    <name evidence="3" type="primary">LOC105226473</name>
</gene>
<dbReference type="GeneID" id="105226473"/>
<organism evidence="2 3">
    <name type="scientific">Bactrocera dorsalis</name>
    <name type="common">Oriental fruit fly</name>
    <name type="synonym">Dacus dorsalis</name>
    <dbReference type="NCBI Taxonomy" id="27457"/>
    <lineage>
        <taxon>Eukaryota</taxon>
        <taxon>Metazoa</taxon>
        <taxon>Ecdysozoa</taxon>
        <taxon>Arthropoda</taxon>
        <taxon>Hexapoda</taxon>
        <taxon>Insecta</taxon>
        <taxon>Pterygota</taxon>
        <taxon>Neoptera</taxon>
        <taxon>Endopterygota</taxon>
        <taxon>Diptera</taxon>
        <taxon>Brachycera</taxon>
        <taxon>Muscomorpha</taxon>
        <taxon>Tephritoidea</taxon>
        <taxon>Tephritidae</taxon>
        <taxon>Bactrocera</taxon>
        <taxon>Bactrocera</taxon>
    </lineage>
</organism>
<sequence>MDPAKQLGIGKEQAKIEHLARRNFQKKWAKLGDEKLNRFYNQNEVNQQLQDILKNKELCPYKYTGNGDSYFVSPDMYNSLLAKCRCGRKRSETHILKCLRKAENPNSQRATMSADVSNLAQPQSSDNACQPTADRSKSAVNTSFPRTSNSLIGWQKRPSSYKQWENSMKHISPIATMPQPRLTATSYNILHIA</sequence>
<reference evidence="3" key="1">
    <citation type="submission" date="2025-08" db="UniProtKB">
        <authorList>
            <consortium name="RefSeq"/>
        </authorList>
    </citation>
    <scope>IDENTIFICATION</scope>
    <source>
        <tissue evidence="3">Adult</tissue>
    </source>
</reference>